<dbReference type="PROSITE" id="PS51257">
    <property type="entry name" value="PROKAR_LIPOPROTEIN"/>
    <property type="match status" value="1"/>
</dbReference>
<name>A0A080ZUK5_PHYNI</name>
<accession>A0A080ZUK5</accession>
<organism evidence="1 2">
    <name type="scientific">Phytophthora nicotianae P1976</name>
    <dbReference type="NCBI Taxonomy" id="1317066"/>
    <lineage>
        <taxon>Eukaryota</taxon>
        <taxon>Sar</taxon>
        <taxon>Stramenopiles</taxon>
        <taxon>Oomycota</taxon>
        <taxon>Peronosporomycetes</taxon>
        <taxon>Peronosporales</taxon>
        <taxon>Peronosporaceae</taxon>
        <taxon>Phytophthora</taxon>
    </lineage>
</organism>
<protein>
    <submittedName>
        <fullName evidence="1">Uncharacterized protein</fullName>
    </submittedName>
</protein>
<gene>
    <name evidence="1" type="ORF">F444_13190</name>
</gene>
<evidence type="ECO:0000313" key="2">
    <source>
        <dbReference type="Proteomes" id="UP000028582"/>
    </source>
</evidence>
<proteinExistence type="predicted"/>
<reference evidence="1 2" key="1">
    <citation type="submission" date="2013-11" db="EMBL/GenBank/DDBJ databases">
        <title>The Genome Sequence of Phytophthora parasitica P1976.</title>
        <authorList>
            <consortium name="The Broad Institute Genomics Platform"/>
            <person name="Russ C."/>
            <person name="Tyler B."/>
            <person name="Panabieres F."/>
            <person name="Shan W."/>
            <person name="Tripathy S."/>
            <person name="Grunwald N."/>
            <person name="Machado M."/>
            <person name="Johnson C.S."/>
            <person name="Walker B."/>
            <person name="Young S."/>
            <person name="Zeng Q."/>
            <person name="Gargeya S."/>
            <person name="Fitzgerald M."/>
            <person name="Haas B."/>
            <person name="Abouelleil A."/>
            <person name="Allen A.W."/>
            <person name="Alvarado L."/>
            <person name="Arachchi H.M."/>
            <person name="Berlin A.M."/>
            <person name="Chapman S.B."/>
            <person name="Gainer-Dewar J."/>
            <person name="Goldberg J."/>
            <person name="Griggs A."/>
            <person name="Gujja S."/>
            <person name="Hansen M."/>
            <person name="Howarth C."/>
            <person name="Imamovic A."/>
            <person name="Ireland A."/>
            <person name="Larimer J."/>
            <person name="McCowan C."/>
            <person name="Murphy C."/>
            <person name="Pearson M."/>
            <person name="Poon T.W."/>
            <person name="Priest M."/>
            <person name="Roberts A."/>
            <person name="Saif S."/>
            <person name="Shea T."/>
            <person name="Sisk P."/>
            <person name="Sykes S."/>
            <person name="Wortman J."/>
            <person name="Nusbaum C."/>
            <person name="Birren B."/>
        </authorList>
    </citation>
    <scope>NUCLEOTIDE SEQUENCE [LARGE SCALE GENOMIC DNA]</scope>
    <source>
        <strain evidence="1 2">P1976</strain>
    </source>
</reference>
<sequence length="75" mass="8088">MPAGSARTSADKLNKQNVHVNIPIGSAACPASGASTFESAKGLDVHNAIYYSPEGLQHVQLVQNETSWRLQRRVL</sequence>
<comment type="caution">
    <text evidence="1">The sequence shown here is derived from an EMBL/GenBank/DDBJ whole genome shotgun (WGS) entry which is preliminary data.</text>
</comment>
<dbReference type="AlphaFoldDB" id="A0A080ZUK5"/>
<evidence type="ECO:0000313" key="1">
    <source>
        <dbReference type="EMBL" id="ETO70316.1"/>
    </source>
</evidence>
<dbReference type="EMBL" id="ANJA01002354">
    <property type="protein sequence ID" value="ETO70316.1"/>
    <property type="molecule type" value="Genomic_DNA"/>
</dbReference>
<dbReference type="Proteomes" id="UP000028582">
    <property type="component" value="Unassembled WGS sequence"/>
</dbReference>